<evidence type="ECO:0000313" key="1">
    <source>
        <dbReference type="EMBL" id="QHT76348.1"/>
    </source>
</evidence>
<accession>A0A6C0H716</accession>
<dbReference type="EMBL" id="MN739896">
    <property type="protein sequence ID" value="QHT76348.1"/>
    <property type="molecule type" value="Genomic_DNA"/>
</dbReference>
<name>A0A6C0H716_9ZZZZ</name>
<proteinExistence type="predicted"/>
<reference evidence="1" key="1">
    <citation type="journal article" date="2020" name="Nature">
        <title>Giant virus diversity and host interactions through global metagenomics.</title>
        <authorList>
            <person name="Schulz F."/>
            <person name="Roux S."/>
            <person name="Paez-Espino D."/>
            <person name="Jungbluth S."/>
            <person name="Walsh D.A."/>
            <person name="Denef V.J."/>
            <person name="McMahon K.D."/>
            <person name="Konstantinidis K.T."/>
            <person name="Eloe-Fadrosh E.A."/>
            <person name="Kyrpides N.C."/>
            <person name="Woyke T."/>
        </authorList>
    </citation>
    <scope>NUCLEOTIDE SEQUENCE</scope>
    <source>
        <strain evidence="1">GVMAG-M-3300023179-82</strain>
    </source>
</reference>
<protein>
    <submittedName>
        <fullName evidence="1">Uncharacterized protein</fullName>
    </submittedName>
</protein>
<dbReference type="AlphaFoldDB" id="A0A6C0H716"/>
<sequence length="108" mass="13149">MESNHILRETYDIDYIKKNIIDINNEIINLKKKKIITVYDLEIHIMNIYPEFYDEYPFIVKKLCKCENIDMIYMMLHELEKVEQGKDFKEIENKLANDLANKYNIKKK</sequence>
<organism evidence="1">
    <name type="scientific">viral metagenome</name>
    <dbReference type="NCBI Taxonomy" id="1070528"/>
    <lineage>
        <taxon>unclassified sequences</taxon>
        <taxon>metagenomes</taxon>
        <taxon>organismal metagenomes</taxon>
    </lineage>
</organism>